<proteinExistence type="predicted"/>
<feature type="domain" description="Ig-like" evidence="2">
    <location>
        <begin position="1062"/>
        <end position="1142"/>
    </location>
</feature>
<dbReference type="InterPro" id="IPR036179">
    <property type="entry name" value="Ig-like_dom_sf"/>
</dbReference>
<feature type="domain" description="Ig-like" evidence="2">
    <location>
        <begin position="1416"/>
        <end position="1510"/>
    </location>
</feature>
<name>A0A8C4VAU8_FALTI</name>
<dbReference type="PROSITE" id="PS50835">
    <property type="entry name" value="IG_LIKE"/>
    <property type="match status" value="15"/>
</dbReference>
<keyword evidence="1" id="KW-0732">Signal</keyword>
<feature type="domain" description="Ig-like" evidence="2">
    <location>
        <begin position="1237"/>
        <end position="1327"/>
    </location>
</feature>
<protein>
    <submittedName>
        <fullName evidence="3">Sialic acid binding Ig like lectin 1</fullName>
    </submittedName>
</protein>
<dbReference type="InterPro" id="IPR007110">
    <property type="entry name" value="Ig-like_dom"/>
</dbReference>
<dbReference type="GO" id="GO:0046790">
    <property type="term" value="F:virion binding"/>
    <property type="evidence" value="ECO:0007669"/>
    <property type="project" value="TreeGrafter"/>
</dbReference>
<accession>A0A8C4VAU8</accession>
<dbReference type="PANTHER" id="PTHR47243:SF1">
    <property type="entry name" value="SIALOADHESIN"/>
    <property type="match status" value="1"/>
</dbReference>
<feature type="domain" description="Ig-like" evidence="2">
    <location>
        <begin position="315"/>
        <end position="405"/>
    </location>
</feature>
<evidence type="ECO:0000313" key="3">
    <source>
        <dbReference type="Ensembl" id="ENSFTIP00000021711.1"/>
    </source>
</evidence>
<dbReference type="Gene3D" id="2.60.40.10">
    <property type="entry name" value="Immunoglobulins"/>
    <property type="match status" value="16"/>
</dbReference>
<dbReference type="PROSITE" id="PS00290">
    <property type="entry name" value="IG_MHC"/>
    <property type="match status" value="1"/>
</dbReference>
<reference evidence="3" key="1">
    <citation type="submission" date="2025-08" db="UniProtKB">
        <authorList>
            <consortium name="Ensembl"/>
        </authorList>
    </citation>
    <scope>IDENTIFICATION</scope>
</reference>
<dbReference type="FunFam" id="2.60.40.10:FF:000921">
    <property type="entry name" value="sialoadhesin isoform X1"/>
    <property type="match status" value="1"/>
</dbReference>
<dbReference type="InterPro" id="IPR003006">
    <property type="entry name" value="Ig/MHC_CS"/>
</dbReference>
<dbReference type="Ensembl" id="ENSFTIT00000022621.1">
    <property type="protein sequence ID" value="ENSFTIP00000021711.1"/>
    <property type="gene ID" value="ENSFTIG00000014083.1"/>
</dbReference>
<dbReference type="Pfam" id="PF13927">
    <property type="entry name" value="Ig_3"/>
    <property type="match status" value="3"/>
</dbReference>
<feature type="domain" description="Ig-like" evidence="2">
    <location>
        <begin position="791"/>
        <end position="866"/>
    </location>
</feature>
<dbReference type="GO" id="GO:0005769">
    <property type="term" value="C:early endosome"/>
    <property type="evidence" value="ECO:0007669"/>
    <property type="project" value="TreeGrafter"/>
</dbReference>
<dbReference type="GO" id="GO:0075512">
    <property type="term" value="P:clathrin-dependent endocytosis of virus by host cell"/>
    <property type="evidence" value="ECO:0007669"/>
    <property type="project" value="TreeGrafter"/>
</dbReference>
<feature type="chain" id="PRO_5034799885" evidence="1">
    <location>
        <begin position="20"/>
        <end position="1529"/>
    </location>
</feature>
<feature type="domain" description="Ig-like" evidence="2">
    <location>
        <begin position="237"/>
        <end position="307"/>
    </location>
</feature>
<dbReference type="Pfam" id="PF07686">
    <property type="entry name" value="V-set"/>
    <property type="match status" value="1"/>
</dbReference>
<dbReference type="Proteomes" id="UP000694562">
    <property type="component" value="Unplaced"/>
</dbReference>
<dbReference type="SUPFAM" id="SSF48726">
    <property type="entry name" value="Immunoglobulin"/>
    <property type="match status" value="16"/>
</dbReference>
<dbReference type="InterPro" id="IPR013783">
    <property type="entry name" value="Ig-like_fold"/>
</dbReference>
<feature type="domain" description="Ig-like" evidence="2">
    <location>
        <begin position="697"/>
        <end position="787"/>
    </location>
</feature>
<feature type="domain" description="Ig-like" evidence="2">
    <location>
        <begin position="511"/>
        <end position="588"/>
    </location>
</feature>
<dbReference type="InterPro" id="IPR013106">
    <property type="entry name" value="Ig_V-set"/>
</dbReference>
<dbReference type="SMART" id="SM00409">
    <property type="entry name" value="IG"/>
    <property type="match status" value="15"/>
</dbReference>
<evidence type="ECO:0000313" key="4">
    <source>
        <dbReference type="Proteomes" id="UP000694562"/>
    </source>
</evidence>
<dbReference type="Pfam" id="PF07679">
    <property type="entry name" value="I-set"/>
    <property type="match status" value="2"/>
</dbReference>
<feature type="domain" description="Ig-like" evidence="2">
    <location>
        <begin position="593"/>
        <end position="687"/>
    </location>
</feature>
<evidence type="ECO:0000259" key="2">
    <source>
        <dbReference type="PROSITE" id="PS50835"/>
    </source>
</evidence>
<feature type="signal peptide" evidence="1">
    <location>
        <begin position="1"/>
        <end position="19"/>
    </location>
</feature>
<feature type="domain" description="Ig-like" evidence="2">
    <location>
        <begin position="413"/>
        <end position="503"/>
    </location>
</feature>
<dbReference type="SMART" id="SM00406">
    <property type="entry name" value="IGv"/>
    <property type="match status" value="5"/>
</dbReference>
<dbReference type="InterPro" id="IPR003599">
    <property type="entry name" value="Ig_sub"/>
</dbReference>
<organism evidence="3 4">
    <name type="scientific">Falco tinnunculus</name>
    <name type="common">Common kestrel</name>
    <dbReference type="NCBI Taxonomy" id="100819"/>
    <lineage>
        <taxon>Eukaryota</taxon>
        <taxon>Metazoa</taxon>
        <taxon>Chordata</taxon>
        <taxon>Craniata</taxon>
        <taxon>Vertebrata</taxon>
        <taxon>Euteleostomi</taxon>
        <taxon>Archelosauria</taxon>
        <taxon>Archosauria</taxon>
        <taxon>Dinosauria</taxon>
        <taxon>Saurischia</taxon>
        <taxon>Theropoda</taxon>
        <taxon>Coelurosauria</taxon>
        <taxon>Aves</taxon>
        <taxon>Neognathae</taxon>
        <taxon>Neoaves</taxon>
        <taxon>Telluraves</taxon>
        <taxon>Australaves</taxon>
        <taxon>Falconiformes</taxon>
        <taxon>Falconidae</taxon>
        <taxon>Falco</taxon>
    </lineage>
</organism>
<feature type="domain" description="Ig-like" evidence="2">
    <location>
        <begin position="1328"/>
        <end position="1409"/>
    </location>
</feature>
<feature type="domain" description="Ig-like" evidence="2">
    <location>
        <begin position="141"/>
        <end position="232"/>
    </location>
</feature>
<reference evidence="3" key="2">
    <citation type="submission" date="2025-09" db="UniProtKB">
        <authorList>
            <consortium name="Ensembl"/>
        </authorList>
    </citation>
    <scope>IDENTIFICATION</scope>
</reference>
<sequence>MCLPQWLILLASFIPPALGSWGVTYPTSLQGIRGSCVVIPCTLSYPDDMAADDGIVAIWYKDYDNQKTLVYHSAAQEVDAGFRDRAQLLGDPAARNCTLLLRRLTLEDHGPYRFRFEIINGDRWSAERDVMLSVLDDLDRPSIAASEEQTEGQTSTLQCSTPYFCPLSDTALRWEGYDPQVSVVSGWVQLDTNGVSHHLTLTTSFSWKDHSKKLLCEVSYGSKKATSEVVLRVRHAPKDTQVSVSPSTQNIRVGDTVSLTCEVSSSYPRVSAYHWYKDRVAVGSEQILTLRGVRREDYGQYHCETKNDVGAGAAPAVVLYIFSAEISVSPAAEVQEGTPTTLSCNVPGREGQDLNYTWYKNSAWLKEGTAHTLLFHHVAASDAGYYSCKVTNDRGSDTSQAVSLSVTYPPRTPTITLFQETQGGRLAIVSCTVDSHPPATIALYRDGTLLAASGSQAAPRQRLGVTTSRNALRLEIRGTGPQDSGEYRCMASNAYGSTSRFLNPAVPPRQPAMSSFLETQSGRLGVIQCTVESDPESNLTLWRGEEVVACTWGCPTAPNPRVHATFSYNSLKVEMREVVLEDEGTYVCWAGNPQGNASAAIDFRAETANIAVAPSPHVLEGQAANLTCQLSSGSLAQPNITWYRNEQWLAEGLAASLVFRQVASTDAGLYRCKATTDGGSRSSPTISLDVLYAPRDPHLSAFLETQRGHLAIFHCSVASNPPAWLALHRGEELVATSTAGSSPRVGILAAPNTLRVELREVTPADEGSYRCTATNAHGTVAQRLYFHVQTARVLISPSAEAQEGDDISLTCQVVGEPPDDTIYTWYRNSERLQETPDNFLALPHIASTAAGSYHCRARSPSGTSISPAVALRISYPPRVPVLTSFLETPEGQRAVLQCTVDSSPQAELALFKDQALVASTALPQRTALPRLSATLAFNKLRVSISPVLLEDEGEYVCSASNSYGNASTTVNFTATARLWISPSPDVQEGSAVNLTCAVASSGGEVLSYAWYKNQVYFSSGSAPVFTFPSVSASDAASYHCTVRTPARTRSSVPTTLNVLYPPRNLQMKAFTESGNGTAVILLCVVESNPLSKITLLKEGKLVSSRISLAPNTLRLELREASAEDEGEYECQARSPLGSAYVSLPLRVQGEVVVRPSAEVPEGTDVMLTCRDAGTRPGTIYSWYKNGRWLAEGLDASLALHAARRTDAGAYACQVGRGLRGRRAPPAALRVLYAPQEPSFISLVDPRGGRQAVLLCTVDSFPPSDIALYRGPGHAPLASTHSPADPRFTVQAAPNSLRMGMAGLELQDAGLYICSANNSYGTASSSLLLDVGVTVEPSPEVPEGTTATMTCSATPWVGEEANYTWYKNSRWLREGPDGSLVLTHVSSADTGTYHCRASGMRGSATSAPLSLRVLYPPRDVSISTFLENRSGRVGIVLCTADSHPASTIALYHHGHLLASSLAPATTPGVRSTPSHNSLRVELGAVGPQDSGEYTCMAGHPLGNATASAYFNVHSEWGWTVCGVCRERGIL</sequence>
<dbReference type="Pfam" id="PF13895">
    <property type="entry name" value="Ig_2"/>
    <property type="match status" value="6"/>
</dbReference>
<feature type="domain" description="Ig-like" evidence="2">
    <location>
        <begin position="986"/>
        <end position="1057"/>
    </location>
</feature>
<dbReference type="InterPro" id="IPR003598">
    <property type="entry name" value="Ig_sub2"/>
</dbReference>
<feature type="domain" description="Ig-like" evidence="2">
    <location>
        <begin position="877"/>
        <end position="973"/>
    </location>
</feature>
<dbReference type="GO" id="GO:0005770">
    <property type="term" value="C:late endosome"/>
    <property type="evidence" value="ECO:0007669"/>
    <property type="project" value="TreeGrafter"/>
</dbReference>
<dbReference type="InterPro" id="IPR013098">
    <property type="entry name" value="Ig_I-set"/>
</dbReference>
<dbReference type="GO" id="GO:0005886">
    <property type="term" value="C:plasma membrane"/>
    <property type="evidence" value="ECO:0007669"/>
    <property type="project" value="TreeGrafter"/>
</dbReference>
<feature type="domain" description="Ig-like" evidence="2">
    <location>
        <begin position="1144"/>
        <end position="1214"/>
    </location>
</feature>
<keyword evidence="4" id="KW-1185">Reference proteome</keyword>
<dbReference type="PANTHER" id="PTHR47243">
    <property type="entry name" value="SIALOADHESIN"/>
    <property type="match status" value="1"/>
</dbReference>
<dbReference type="SMART" id="SM00408">
    <property type="entry name" value="IGc2"/>
    <property type="match status" value="14"/>
</dbReference>
<evidence type="ECO:0000256" key="1">
    <source>
        <dbReference type="SAM" id="SignalP"/>
    </source>
</evidence>